<feature type="transmembrane region" description="Helical" evidence="2">
    <location>
        <begin position="246"/>
        <end position="264"/>
    </location>
</feature>
<organism evidence="3 4">
    <name type="scientific">Nocardioides massiliensis</name>
    <dbReference type="NCBI Taxonomy" id="1325935"/>
    <lineage>
        <taxon>Bacteria</taxon>
        <taxon>Bacillati</taxon>
        <taxon>Actinomycetota</taxon>
        <taxon>Actinomycetes</taxon>
        <taxon>Propionibacteriales</taxon>
        <taxon>Nocardioidaceae</taxon>
        <taxon>Nocardioides</taxon>
    </lineage>
</organism>
<keyword evidence="2" id="KW-1133">Transmembrane helix</keyword>
<dbReference type="RefSeq" id="WP_068117749.1">
    <property type="nucleotide sequence ID" value="NZ_CCXJ01000103.1"/>
</dbReference>
<protein>
    <submittedName>
        <fullName evidence="3">Uncharacterized protein</fullName>
    </submittedName>
</protein>
<reference evidence="3 4" key="1">
    <citation type="submission" date="2023-07" db="EMBL/GenBank/DDBJ databases">
        <title>Sequencing the genomes of 1000 actinobacteria strains.</title>
        <authorList>
            <person name="Klenk H.-P."/>
        </authorList>
    </citation>
    <scope>NUCLEOTIDE SEQUENCE [LARGE SCALE GENOMIC DNA]</scope>
    <source>
        <strain evidence="3 4">GD13</strain>
    </source>
</reference>
<keyword evidence="2" id="KW-0472">Membrane</keyword>
<feature type="transmembrane region" description="Helical" evidence="2">
    <location>
        <begin position="176"/>
        <end position="198"/>
    </location>
</feature>
<accession>A0ABT9NKQ8</accession>
<sequence length="299" mass="30694">MADPSDDVEDKLSLSRPFGRRKKRSPRTETAPTPPAPPEPPPVGAPADAAPDVVPGAPVDVPSGMPAPDDATRPDDSSPAAWETGPALDSGPIPGFVPPLPPSEDEVAASTAPPAEPAAVREAAPRAEPTDPDPVEPPPSDITEPAPVPAPTGNGRDGDEREPEPWRQRVDLLPMLTGRVAAIVAGIVVGLLGAALTFAGLKGCSELKGTASCGGPGFFLLLAIVVVMVLLGAVLLTVWEVSRPGSTSILGVALVGVISQLFLVDVLFSAWMFAVIPALSAIAFLGAWWLTSSFAEETT</sequence>
<evidence type="ECO:0000256" key="1">
    <source>
        <dbReference type="SAM" id="MobiDB-lite"/>
    </source>
</evidence>
<dbReference type="EMBL" id="JAUSQM010000001">
    <property type="protein sequence ID" value="MDP9820999.1"/>
    <property type="molecule type" value="Genomic_DNA"/>
</dbReference>
<comment type="caution">
    <text evidence="3">The sequence shown here is derived from an EMBL/GenBank/DDBJ whole genome shotgun (WGS) entry which is preliminary data.</text>
</comment>
<keyword evidence="2" id="KW-0812">Transmembrane</keyword>
<feature type="compositionally biased region" description="Pro residues" evidence="1">
    <location>
        <begin position="32"/>
        <end position="44"/>
    </location>
</feature>
<dbReference type="Proteomes" id="UP001240447">
    <property type="component" value="Unassembled WGS sequence"/>
</dbReference>
<keyword evidence="4" id="KW-1185">Reference proteome</keyword>
<feature type="compositionally biased region" description="Low complexity" evidence="1">
    <location>
        <begin position="45"/>
        <end position="62"/>
    </location>
</feature>
<feature type="transmembrane region" description="Helical" evidence="2">
    <location>
        <begin position="218"/>
        <end position="239"/>
    </location>
</feature>
<proteinExistence type="predicted"/>
<gene>
    <name evidence="3" type="ORF">J2S59_000808</name>
</gene>
<feature type="compositionally biased region" description="Pro residues" evidence="1">
    <location>
        <begin position="135"/>
        <end position="150"/>
    </location>
</feature>
<feature type="compositionally biased region" description="Low complexity" evidence="1">
    <location>
        <begin position="108"/>
        <end position="122"/>
    </location>
</feature>
<evidence type="ECO:0000313" key="4">
    <source>
        <dbReference type="Proteomes" id="UP001240447"/>
    </source>
</evidence>
<evidence type="ECO:0000256" key="2">
    <source>
        <dbReference type="SAM" id="Phobius"/>
    </source>
</evidence>
<feature type="region of interest" description="Disordered" evidence="1">
    <location>
        <begin position="1"/>
        <end position="164"/>
    </location>
</feature>
<evidence type="ECO:0000313" key="3">
    <source>
        <dbReference type="EMBL" id="MDP9820999.1"/>
    </source>
</evidence>
<feature type="transmembrane region" description="Helical" evidence="2">
    <location>
        <begin position="270"/>
        <end position="290"/>
    </location>
</feature>
<name>A0ABT9NKQ8_9ACTN</name>